<sequence length="1397" mass="160754">MTDHIKVRTVLDGIVKVPKSTTLQTITDLKKGIYNLRGWEASTQHLYQNGTELKDDQTLSDSLLSKGFVLLIPINHQQRRYKSKIEIESEAQQSTASSGSNLLPTTPTSSGSTGSVSDQLAQIMHEFTSTHPSGNTTTTTATRPPTQPVQNTTQQPRTTAPPTTTQPPRPTQPSISDIQRQLLIDNFPVDDGLVGMVMELGFSKRIAKKALILHNLDPEAAVEWIFSNVDNPYILETEFDLLKGNTLSHVYPPERRTILNTFTSHLGDYCLPDGAHYFEEDATYLVIPSNVVSSSLYSYLKSGASSNNVSSVSNSENSSVVNNTQQVMEFIEPYVDKPMYAHCLFRNKKDERVKRGAIQKSIILFSSKPLFTVYENLLRLALNRILDLDNIHLQVNATATKKQPGEELNETDLNLLNQVHDQINDTLKEFYNECRNCNMLQLKLFPNTDTITLNIPRQIDPFTPIAFTHGTSLVQLVQYFGLETMLVCWNALLLDKRIMVIGSPAKLVSQICLTLPLLIYPFQYNVNRVHPYVPLSEMDDVLSATSKIPEYIIGTTNALFETQGKNQRTQWWDVCLSVNSRKVQLAEKMPPHFGGSDLAFLNTNDSEDVQIEKLNAYQKVFMLNVISGVRDGKSEQWVRDQFKTHNLKFITELLTKGKLTDIVENVPSDVGVDPQKQQVALKNISGGQLKKIQRQFIAESSKFRTYAFKQYSTFRSSHCSGDKSDDKQSESVLQLLQYLQDDRIIKKQKLKYLFDLDKMLCNVDQIDLLLSVSDNSSIFTTIKNNKWLIDDNNQWRKYSASILSQLAISVKGQIQLLSLLPSIKLLTEDSMPNVKRIGYYCIMKVSNLYIGTYAILRNHHDIIEKILDNILNESVTDANFYEIRMYSIQTLLQICHYFDYFKQSINVIMTDKVNNNMIEDDDAYAKIVSVSVDNSMISSIVEKLEGFKTKIAGSFSYSSISNNSVAKRSLNDYKFIDKLLILYDYYELYNNYHILTESALKYNMNVFYYLRNFDNSQANSSFTEMYHHISSIIMNIKNDLKKSSSVQQSEGEDSSDPQTHINEFHHHHMSVYLLALLQSTNLINIIFNEFILNVNHIKTYKNYKMLYMVMQLLYYVIDTNVGMYYLLISNYIEYCLTFIKYFSILKNNDPEESSEGNLNFRLFKCYSFIMFLKRLCKYKKAACRLIESNALHILGQFIITHYYNPLLSNLTYAAIDVFQDLSVFYFTHYSNPLDSQCVTQYFIEEDSTNSSGNQDEEEFFKNPLYERNSTLYFKKRIKDRLEILPELRKKHLFNSLYKIASATSKTEDFEKNFQHEAMLESSNFKYHYHLQKPSEKSPRVLSRLSKFKQKFTVQTSENDGDDHFEMNVLDQKLRQCVHILNTFIFNSDNEMKLSSEE</sequence>
<evidence type="ECO:0000259" key="4">
    <source>
        <dbReference type="PROSITE" id="PS50053"/>
    </source>
</evidence>
<dbReference type="Pfam" id="PF08616">
    <property type="entry name" value="SPA"/>
    <property type="match status" value="1"/>
</dbReference>
<dbReference type="CDD" id="cd14298">
    <property type="entry name" value="UBA2_scUBP14_like"/>
    <property type="match status" value="1"/>
</dbReference>
<dbReference type="InterPro" id="IPR052809">
    <property type="entry name" value="Actin_polarity_regulatory"/>
</dbReference>
<evidence type="ECO:0000313" key="7">
    <source>
        <dbReference type="Proteomes" id="UP000006671"/>
    </source>
</evidence>
<keyword evidence="7" id="KW-1185">Reference proteome</keyword>
<dbReference type="SUPFAM" id="SSF54236">
    <property type="entry name" value="Ubiquitin-like"/>
    <property type="match status" value="1"/>
</dbReference>
<name>D2W4R6_NAEGR</name>
<evidence type="ECO:0000256" key="1">
    <source>
        <dbReference type="SAM" id="MobiDB-lite"/>
    </source>
</evidence>
<feature type="compositionally biased region" description="Low complexity" evidence="1">
    <location>
        <begin position="97"/>
        <end position="116"/>
    </location>
</feature>
<feature type="transmembrane region" description="Helical" evidence="2">
    <location>
        <begin position="1112"/>
        <end position="1132"/>
    </location>
</feature>
<dbReference type="PROSITE" id="PS50211">
    <property type="entry name" value="DENN"/>
    <property type="match status" value="1"/>
</dbReference>
<feature type="transmembrane region" description="Helical" evidence="2">
    <location>
        <begin position="1069"/>
        <end position="1091"/>
    </location>
</feature>
<dbReference type="PROSITE" id="PS50030">
    <property type="entry name" value="UBA"/>
    <property type="match status" value="1"/>
</dbReference>
<dbReference type="SUPFAM" id="SSF48371">
    <property type="entry name" value="ARM repeat"/>
    <property type="match status" value="1"/>
</dbReference>
<keyword evidence="2" id="KW-0812">Transmembrane</keyword>
<dbReference type="Gene3D" id="3.40.50.11500">
    <property type="match status" value="1"/>
</dbReference>
<dbReference type="GO" id="GO:0051666">
    <property type="term" value="P:actin cortical patch localization"/>
    <property type="evidence" value="ECO:0007669"/>
    <property type="project" value="TreeGrafter"/>
</dbReference>
<dbReference type="InterPro" id="IPR016024">
    <property type="entry name" value="ARM-type_fold"/>
</dbReference>
<feature type="compositionally biased region" description="Low complexity" evidence="1">
    <location>
        <begin position="129"/>
        <end position="163"/>
    </location>
</feature>
<dbReference type="InterPro" id="IPR043153">
    <property type="entry name" value="DENN_C"/>
</dbReference>
<accession>D2W4R6</accession>
<dbReference type="OMA" id="NIGMYYL"/>
<dbReference type="RefSeq" id="XP_002668681.1">
    <property type="nucleotide sequence ID" value="XM_002668635.1"/>
</dbReference>
<dbReference type="Gene3D" id="1.10.8.10">
    <property type="entry name" value="DNA helicase RuvA subunit, C-terminal domain"/>
    <property type="match status" value="1"/>
</dbReference>
<feature type="domain" description="Ubiquitin-like" evidence="4">
    <location>
        <begin position="24"/>
        <end position="72"/>
    </location>
</feature>
<feature type="domain" description="UDENN" evidence="5">
    <location>
        <begin position="232"/>
        <end position="724"/>
    </location>
</feature>
<dbReference type="PANTHER" id="PTHR28245:SF1">
    <property type="entry name" value="ARF3-INTERACTING PROTEIN 1"/>
    <property type="match status" value="1"/>
</dbReference>
<dbReference type="VEuPathDB" id="AmoebaDB:NAEGRDRAFT_60073"/>
<feature type="region of interest" description="Disordered" evidence="1">
    <location>
        <begin position="92"/>
        <end position="116"/>
    </location>
</feature>
<feature type="domain" description="UBA" evidence="3">
    <location>
        <begin position="188"/>
        <end position="228"/>
    </location>
</feature>
<dbReference type="InterPro" id="IPR029071">
    <property type="entry name" value="Ubiquitin-like_domsf"/>
</dbReference>
<evidence type="ECO:0000256" key="2">
    <source>
        <dbReference type="SAM" id="Phobius"/>
    </source>
</evidence>
<dbReference type="STRING" id="5762.D2W4R6"/>
<keyword evidence="2" id="KW-1133">Transmembrane helix</keyword>
<dbReference type="SMART" id="SM00799">
    <property type="entry name" value="DENN"/>
    <property type="match status" value="1"/>
</dbReference>
<dbReference type="InterPro" id="IPR033864">
    <property type="entry name" value="UBA2_scUBP14-like"/>
</dbReference>
<dbReference type="PROSITE" id="PS50053">
    <property type="entry name" value="UBIQUITIN_2"/>
    <property type="match status" value="1"/>
</dbReference>
<dbReference type="Gene3D" id="3.10.20.90">
    <property type="entry name" value="Phosphatidylinositol 3-kinase Catalytic Subunit, Chain A, domain 1"/>
    <property type="match status" value="1"/>
</dbReference>
<dbReference type="InterPro" id="IPR037516">
    <property type="entry name" value="Tripartite_DENN"/>
</dbReference>
<dbReference type="EMBL" id="GG738978">
    <property type="protein sequence ID" value="EFC35937.1"/>
    <property type="molecule type" value="Genomic_DNA"/>
</dbReference>
<dbReference type="GeneID" id="8860729"/>
<gene>
    <name evidence="6" type="ORF">NAEGRDRAFT_60073</name>
</gene>
<dbReference type="Pfam" id="PF22562">
    <property type="entry name" value="UBA_7"/>
    <property type="match status" value="1"/>
</dbReference>
<dbReference type="PANTHER" id="PTHR28245">
    <property type="entry name" value="ARF3-INTERACTING PROTEIN 1"/>
    <property type="match status" value="1"/>
</dbReference>
<dbReference type="Proteomes" id="UP000006671">
    <property type="component" value="Unassembled WGS sequence"/>
</dbReference>
<feature type="region of interest" description="Disordered" evidence="1">
    <location>
        <begin position="128"/>
        <end position="175"/>
    </location>
</feature>
<dbReference type="SUPFAM" id="SSF46934">
    <property type="entry name" value="UBA-like"/>
    <property type="match status" value="1"/>
</dbReference>
<reference evidence="6 7" key="1">
    <citation type="journal article" date="2010" name="Cell">
        <title>The genome of Naegleria gruberi illuminates early eukaryotic versatility.</title>
        <authorList>
            <person name="Fritz-Laylin L.K."/>
            <person name="Prochnik S.E."/>
            <person name="Ginger M.L."/>
            <person name="Dacks J.B."/>
            <person name="Carpenter M.L."/>
            <person name="Field M.C."/>
            <person name="Kuo A."/>
            <person name="Paredez A."/>
            <person name="Chapman J."/>
            <person name="Pham J."/>
            <person name="Shu S."/>
            <person name="Neupane R."/>
            <person name="Cipriano M."/>
            <person name="Mancuso J."/>
            <person name="Tu H."/>
            <person name="Salamov A."/>
            <person name="Lindquist E."/>
            <person name="Shapiro H."/>
            <person name="Lucas S."/>
            <person name="Grigoriev I.V."/>
            <person name="Cande W.Z."/>
            <person name="Fulton C."/>
            <person name="Rokhsar D.S."/>
            <person name="Dawson S.C."/>
        </authorList>
    </citation>
    <scope>NUCLEOTIDE SEQUENCE [LARGE SCALE GENOMIC DNA]</scope>
    <source>
        <strain evidence="6 7">NEG-M</strain>
    </source>
</reference>
<keyword evidence="2" id="KW-0472">Membrane</keyword>
<dbReference type="InterPro" id="IPR015940">
    <property type="entry name" value="UBA"/>
</dbReference>
<protein>
    <submittedName>
        <fullName evidence="6">Predicted protein</fullName>
    </submittedName>
</protein>
<dbReference type="InParanoid" id="D2W4R6"/>
<dbReference type="InterPro" id="IPR001194">
    <property type="entry name" value="cDENN_dom"/>
</dbReference>
<dbReference type="InterPro" id="IPR009060">
    <property type="entry name" value="UBA-like_sf"/>
</dbReference>
<evidence type="ECO:0000259" key="3">
    <source>
        <dbReference type="PROSITE" id="PS50030"/>
    </source>
</evidence>
<dbReference type="OrthoDB" id="10265409at2759"/>
<evidence type="ECO:0000313" key="6">
    <source>
        <dbReference type="EMBL" id="EFC35937.1"/>
    </source>
</evidence>
<dbReference type="KEGG" id="ngr:NAEGRDRAFT_60073"/>
<dbReference type="InterPro" id="IPR000626">
    <property type="entry name" value="Ubiquitin-like_dom"/>
</dbReference>
<organism evidence="7">
    <name type="scientific">Naegleria gruberi</name>
    <name type="common">Amoeba</name>
    <dbReference type="NCBI Taxonomy" id="5762"/>
    <lineage>
        <taxon>Eukaryota</taxon>
        <taxon>Discoba</taxon>
        <taxon>Heterolobosea</taxon>
        <taxon>Tetramitia</taxon>
        <taxon>Eutetramitia</taxon>
        <taxon>Vahlkampfiidae</taxon>
        <taxon>Naegleria</taxon>
    </lineage>
</organism>
<dbReference type="GO" id="GO:0005886">
    <property type="term" value="C:plasma membrane"/>
    <property type="evidence" value="ECO:0007669"/>
    <property type="project" value="TreeGrafter"/>
</dbReference>
<evidence type="ECO:0000259" key="5">
    <source>
        <dbReference type="PROSITE" id="PS50211"/>
    </source>
</evidence>
<proteinExistence type="predicted"/>